<name>A0A917UUE4_9DEIO</name>
<sequence>MNAPTGPQPVRTAASHDTARYVLTALYVLSILLANLTLNRFIALPLYGQLSVGTIFFAAVFTLRDRIHRHGLRAVYVAIALALLVNTLAAYFTGTPWRFIGASFLAVLVGELADTGVYQRLLHRSWWVRVLSSNAVSVPLDSVVFTLLAFLGDMSWNMIFQIIFADIVVKYLIAALLAFRMRGHDRIVPTAVHD</sequence>
<evidence type="ECO:0000256" key="1">
    <source>
        <dbReference type="SAM" id="Phobius"/>
    </source>
</evidence>
<evidence type="ECO:0000313" key="2">
    <source>
        <dbReference type="EMBL" id="GGJ85839.1"/>
    </source>
</evidence>
<reference evidence="2" key="1">
    <citation type="journal article" date="2014" name="Int. J. Syst. Evol. Microbiol.">
        <title>Complete genome sequence of Corynebacterium casei LMG S-19264T (=DSM 44701T), isolated from a smear-ripened cheese.</title>
        <authorList>
            <consortium name="US DOE Joint Genome Institute (JGI-PGF)"/>
            <person name="Walter F."/>
            <person name="Albersmeier A."/>
            <person name="Kalinowski J."/>
            <person name="Ruckert C."/>
        </authorList>
    </citation>
    <scope>NUCLEOTIDE SEQUENCE</scope>
    <source>
        <strain evidence="2">JCM 14371</strain>
    </source>
</reference>
<feature type="transmembrane region" description="Helical" evidence="1">
    <location>
        <begin position="21"/>
        <end position="38"/>
    </location>
</feature>
<keyword evidence="1" id="KW-0472">Membrane</keyword>
<dbReference type="InterPro" id="IPR003744">
    <property type="entry name" value="YhhQ"/>
</dbReference>
<proteinExistence type="predicted"/>
<dbReference type="RefSeq" id="WP_188964330.1">
    <property type="nucleotide sequence ID" value="NZ_BMOE01000015.1"/>
</dbReference>
<keyword evidence="1" id="KW-1133">Transmembrane helix</keyword>
<dbReference type="EMBL" id="BMOE01000015">
    <property type="protein sequence ID" value="GGJ85839.1"/>
    <property type="molecule type" value="Genomic_DNA"/>
</dbReference>
<feature type="transmembrane region" description="Helical" evidence="1">
    <location>
        <begin position="44"/>
        <end position="63"/>
    </location>
</feature>
<reference evidence="2" key="2">
    <citation type="submission" date="2020-09" db="EMBL/GenBank/DDBJ databases">
        <authorList>
            <person name="Sun Q."/>
            <person name="Ohkuma M."/>
        </authorList>
    </citation>
    <scope>NUCLEOTIDE SEQUENCE</scope>
    <source>
        <strain evidence="2">JCM 14371</strain>
    </source>
</reference>
<feature type="transmembrane region" description="Helical" evidence="1">
    <location>
        <begin position="99"/>
        <end position="118"/>
    </location>
</feature>
<accession>A0A917UUE4</accession>
<evidence type="ECO:0000313" key="3">
    <source>
        <dbReference type="Proteomes" id="UP000635726"/>
    </source>
</evidence>
<feature type="transmembrane region" description="Helical" evidence="1">
    <location>
        <begin position="130"/>
        <end position="152"/>
    </location>
</feature>
<evidence type="ECO:0008006" key="4">
    <source>
        <dbReference type="Google" id="ProtNLM"/>
    </source>
</evidence>
<dbReference type="PANTHER" id="PTHR34300">
    <property type="entry name" value="QUEUOSINE PRECURSOR TRANSPORTER-RELATED"/>
    <property type="match status" value="1"/>
</dbReference>
<protein>
    <recommendedName>
        <fullName evidence="4">Q precursor transporter</fullName>
    </recommendedName>
</protein>
<organism evidence="2 3">
    <name type="scientific">Deinococcus aquiradiocola</name>
    <dbReference type="NCBI Taxonomy" id="393059"/>
    <lineage>
        <taxon>Bacteria</taxon>
        <taxon>Thermotogati</taxon>
        <taxon>Deinococcota</taxon>
        <taxon>Deinococci</taxon>
        <taxon>Deinococcales</taxon>
        <taxon>Deinococcaceae</taxon>
        <taxon>Deinococcus</taxon>
    </lineage>
</organism>
<dbReference type="Proteomes" id="UP000635726">
    <property type="component" value="Unassembled WGS sequence"/>
</dbReference>
<feature type="transmembrane region" description="Helical" evidence="1">
    <location>
        <begin position="75"/>
        <end position="93"/>
    </location>
</feature>
<dbReference type="Pfam" id="PF02592">
    <property type="entry name" value="Vut_1"/>
    <property type="match status" value="1"/>
</dbReference>
<comment type="caution">
    <text evidence="2">The sequence shown here is derived from an EMBL/GenBank/DDBJ whole genome shotgun (WGS) entry which is preliminary data.</text>
</comment>
<keyword evidence="1" id="KW-0812">Transmembrane</keyword>
<keyword evidence="3" id="KW-1185">Reference proteome</keyword>
<feature type="transmembrane region" description="Helical" evidence="1">
    <location>
        <begin position="158"/>
        <end position="179"/>
    </location>
</feature>
<dbReference type="PANTHER" id="PTHR34300:SF2">
    <property type="entry name" value="QUEUOSINE PRECURSOR TRANSPORTER-RELATED"/>
    <property type="match status" value="1"/>
</dbReference>
<gene>
    <name evidence="2" type="ORF">GCM10008939_32150</name>
</gene>
<dbReference type="AlphaFoldDB" id="A0A917UUE4"/>